<evidence type="ECO:0000313" key="1">
    <source>
        <dbReference type="EMBL" id="QQG35484.1"/>
    </source>
</evidence>
<proteinExistence type="predicted"/>
<protein>
    <submittedName>
        <fullName evidence="1">Uncharacterized protein</fullName>
    </submittedName>
</protein>
<gene>
    <name evidence="1" type="ORF">HYS17_08050</name>
</gene>
<name>A0A7T5R130_9BACT</name>
<reference evidence="1 2" key="1">
    <citation type="submission" date="2020-07" db="EMBL/GenBank/DDBJ databases">
        <title>Huge and variable diversity of episymbiotic CPR bacteria and DPANN archaea in groundwater ecosystems.</title>
        <authorList>
            <person name="He C.Y."/>
            <person name="Keren R."/>
            <person name="Whittaker M."/>
            <person name="Farag I.F."/>
            <person name="Doudna J."/>
            <person name="Cate J.H.D."/>
            <person name="Banfield J.F."/>
        </authorList>
    </citation>
    <scope>NUCLEOTIDE SEQUENCE [LARGE SCALE GENOMIC DNA]</scope>
    <source>
        <strain evidence="1">NC_groundwater_70_Ag_B-0.1um_54_66</strain>
    </source>
</reference>
<dbReference type="Proteomes" id="UP000595362">
    <property type="component" value="Chromosome"/>
</dbReference>
<accession>A0A7T5R130</accession>
<dbReference type="EMBL" id="CP066681">
    <property type="protein sequence ID" value="QQG35484.1"/>
    <property type="molecule type" value="Genomic_DNA"/>
</dbReference>
<dbReference type="AlphaFoldDB" id="A0A7T5R130"/>
<evidence type="ECO:0000313" key="2">
    <source>
        <dbReference type="Proteomes" id="UP000595362"/>
    </source>
</evidence>
<sequence length="287" mass="30618">MAEAVKQEFEGVVSSDGNGQIVISLSALPADAGLIIEGLNGRSVQFREPAKEQTNEPGVIVSTPTAAAFSPANAVINVGLVQLNKISQYLTDLPDEAKAEFLVSPKSTAGLFARGLGVWNEDTRSVSSIDASHGIHFNGQALTGMKISDRPQNAPDVTYEKAWAGEVRAAWEKAKTSGQAVITGLAIGTKELVRGRKIHCRDVMVGNNLYSRVDDINAAIAKQGGEKIVTRRGSGNARWQLTSTEYPNFRDGVYSADFTGVDDGWNDKGSHRSSSRPAALRVLAPNP</sequence>
<organism evidence="1 2">
    <name type="scientific">Micavibrio aeruginosavorus</name>
    <dbReference type="NCBI Taxonomy" id="349221"/>
    <lineage>
        <taxon>Bacteria</taxon>
        <taxon>Pseudomonadati</taxon>
        <taxon>Bdellovibrionota</taxon>
        <taxon>Bdellovibrionia</taxon>
        <taxon>Bdellovibrionales</taxon>
        <taxon>Pseudobdellovibrionaceae</taxon>
        <taxon>Micavibrio</taxon>
    </lineage>
</organism>